<keyword evidence="4" id="KW-0808">Transferase</keyword>
<dbReference type="PROSITE" id="PS51257">
    <property type="entry name" value="PROKAR_LIPOPROTEIN"/>
    <property type="match status" value="1"/>
</dbReference>
<reference evidence="10 11" key="1">
    <citation type="journal article" date="2016" name="Nat. Commun.">
        <title>Thousands of microbial genomes shed light on interconnected biogeochemical processes in an aquifer system.</title>
        <authorList>
            <person name="Anantharaman K."/>
            <person name="Brown C.T."/>
            <person name="Hug L.A."/>
            <person name="Sharon I."/>
            <person name="Castelle C.J."/>
            <person name="Probst A.J."/>
            <person name="Thomas B.C."/>
            <person name="Singh A."/>
            <person name="Wilkins M.J."/>
            <person name="Karaoz U."/>
            <person name="Brodie E.L."/>
            <person name="Williams K.H."/>
            <person name="Hubbard S.S."/>
            <person name="Banfield J.F."/>
        </authorList>
    </citation>
    <scope>NUCLEOTIDE SEQUENCE [LARGE SCALE GENOMIC DNA]</scope>
</reference>
<evidence type="ECO:0000256" key="7">
    <source>
        <dbReference type="ARBA" id="ARBA00023136"/>
    </source>
</evidence>
<feature type="transmembrane region" description="Helical" evidence="8">
    <location>
        <begin position="337"/>
        <end position="357"/>
    </location>
</feature>
<evidence type="ECO:0000256" key="1">
    <source>
        <dbReference type="ARBA" id="ARBA00004651"/>
    </source>
</evidence>
<comment type="caution">
    <text evidence="10">The sequence shown here is derived from an EMBL/GenBank/DDBJ whole genome shotgun (WGS) entry which is preliminary data.</text>
</comment>
<feature type="transmembrane region" description="Helical" evidence="8">
    <location>
        <begin position="138"/>
        <end position="156"/>
    </location>
</feature>
<feature type="transmembrane region" description="Helical" evidence="8">
    <location>
        <begin position="87"/>
        <end position="106"/>
    </location>
</feature>
<accession>A0A1F5S3A1</accession>
<dbReference type="GO" id="GO:0005886">
    <property type="term" value="C:plasma membrane"/>
    <property type="evidence" value="ECO:0007669"/>
    <property type="project" value="UniProtKB-SubCell"/>
</dbReference>
<feature type="transmembrane region" description="Helical" evidence="8">
    <location>
        <begin position="377"/>
        <end position="396"/>
    </location>
</feature>
<feature type="transmembrane region" description="Helical" evidence="8">
    <location>
        <begin position="112"/>
        <end position="131"/>
    </location>
</feature>
<evidence type="ECO:0000256" key="6">
    <source>
        <dbReference type="ARBA" id="ARBA00022989"/>
    </source>
</evidence>
<dbReference type="PANTHER" id="PTHR33908">
    <property type="entry name" value="MANNOSYLTRANSFERASE YKCB-RELATED"/>
    <property type="match status" value="1"/>
</dbReference>
<dbReference type="PANTHER" id="PTHR33908:SF11">
    <property type="entry name" value="MEMBRANE PROTEIN"/>
    <property type="match status" value="1"/>
</dbReference>
<dbReference type="Pfam" id="PF13231">
    <property type="entry name" value="PMT_2"/>
    <property type="match status" value="1"/>
</dbReference>
<evidence type="ECO:0000313" key="10">
    <source>
        <dbReference type="EMBL" id="OGF21178.1"/>
    </source>
</evidence>
<dbReference type="AlphaFoldDB" id="A0A1F5S3A1"/>
<protein>
    <recommendedName>
        <fullName evidence="9">Glycosyltransferase RgtA/B/C/D-like domain-containing protein</fullName>
    </recommendedName>
</protein>
<evidence type="ECO:0000259" key="9">
    <source>
        <dbReference type="Pfam" id="PF13231"/>
    </source>
</evidence>
<evidence type="ECO:0000256" key="3">
    <source>
        <dbReference type="ARBA" id="ARBA00022676"/>
    </source>
</evidence>
<organism evidence="10 11">
    <name type="scientific">Candidatus Falkowbacteria bacterium RIFOXYA2_FULL_38_12</name>
    <dbReference type="NCBI Taxonomy" id="1797993"/>
    <lineage>
        <taxon>Bacteria</taxon>
        <taxon>Candidatus Falkowiibacteriota</taxon>
    </lineage>
</organism>
<feature type="domain" description="Glycosyltransferase RgtA/B/C/D-like" evidence="9">
    <location>
        <begin position="105"/>
        <end position="245"/>
    </location>
</feature>
<gene>
    <name evidence="10" type="ORF">A2257_01755</name>
</gene>
<dbReference type="Proteomes" id="UP000177407">
    <property type="component" value="Unassembled WGS sequence"/>
</dbReference>
<feature type="transmembrane region" description="Helical" evidence="8">
    <location>
        <begin position="408"/>
        <end position="426"/>
    </location>
</feature>
<keyword evidence="3" id="KW-0328">Glycosyltransferase</keyword>
<dbReference type="InterPro" id="IPR038731">
    <property type="entry name" value="RgtA/B/C-like"/>
</dbReference>
<feature type="transmembrane region" description="Helical" evidence="8">
    <location>
        <begin position="233"/>
        <end position="253"/>
    </location>
</feature>
<evidence type="ECO:0000313" key="11">
    <source>
        <dbReference type="Proteomes" id="UP000177407"/>
    </source>
</evidence>
<keyword evidence="2" id="KW-1003">Cell membrane</keyword>
<feature type="transmembrane region" description="Helical" evidence="8">
    <location>
        <begin position="162"/>
        <end position="179"/>
    </location>
</feature>
<name>A0A1F5S3A1_9BACT</name>
<dbReference type="GO" id="GO:0016763">
    <property type="term" value="F:pentosyltransferase activity"/>
    <property type="evidence" value="ECO:0007669"/>
    <property type="project" value="TreeGrafter"/>
</dbReference>
<evidence type="ECO:0000256" key="2">
    <source>
        <dbReference type="ARBA" id="ARBA00022475"/>
    </source>
</evidence>
<feature type="transmembrane region" description="Helical" evidence="8">
    <location>
        <begin position="15"/>
        <end position="37"/>
    </location>
</feature>
<evidence type="ECO:0000256" key="8">
    <source>
        <dbReference type="SAM" id="Phobius"/>
    </source>
</evidence>
<feature type="transmembrane region" description="Helical" evidence="8">
    <location>
        <begin position="186"/>
        <end position="204"/>
    </location>
</feature>
<feature type="transmembrane region" description="Helical" evidence="8">
    <location>
        <begin position="210"/>
        <end position="226"/>
    </location>
</feature>
<sequence>MVKFITKKWIAENKALLALVFVGLIFFIGCSGFYGFLPNKFNSPDETANYFFIKTYNESGQMKSPEPLNAIFENHLHPRSMTVVNNYLVPGGFLGLIFVYGVAAKLFGLRAIYFLAPLFTIFSVFCFYQIVKKVFDKSVAVISSFLFLIHPAILYYSARGLFPNILFVSFLVISIFFLVNKPFQNLWKYLDFVSAGLFLGIAISIRPSEVIWIFIIYFLLFLFYRKEINYKQILFLLGSFFLAILPLFLFNFLTYGHPFSSAYNPTVLGEGAGISQKTNWFVEIFKYIFPFGFHPKSIFKVFSNYFLGIFWWLSIPVAFSAMFFIKKFIYGKIKKEILVYLLICILASFFIFCYYGSWIFSDNQTSAVSIGTSYVRYWLPIYIFVLPLIAIFFKNIVNLFSGRKKQAVILFLAITCFLFSLKIVFFDRNDGLIKIYKDVKRYEVILEGVNKLVEQDSIIIVDRADKIFFPEFKVAYPLRDDKTYRLIPRLSSLAPLYYYGINLPDKDIDYLNREKLGKNNMKIVFVKNFCQESLYKLVGK</sequence>
<proteinExistence type="predicted"/>
<keyword evidence="6 8" id="KW-1133">Transmembrane helix</keyword>
<feature type="transmembrane region" description="Helical" evidence="8">
    <location>
        <begin position="305"/>
        <end position="325"/>
    </location>
</feature>
<dbReference type="EMBL" id="MFGA01000012">
    <property type="protein sequence ID" value="OGF21178.1"/>
    <property type="molecule type" value="Genomic_DNA"/>
</dbReference>
<keyword evidence="7 8" id="KW-0472">Membrane</keyword>
<dbReference type="GO" id="GO:0009103">
    <property type="term" value="P:lipopolysaccharide biosynthetic process"/>
    <property type="evidence" value="ECO:0007669"/>
    <property type="project" value="UniProtKB-ARBA"/>
</dbReference>
<keyword evidence="5 8" id="KW-0812">Transmembrane</keyword>
<dbReference type="InterPro" id="IPR050297">
    <property type="entry name" value="LipidA_mod_glycosyltrf_83"/>
</dbReference>
<evidence type="ECO:0000256" key="5">
    <source>
        <dbReference type="ARBA" id="ARBA00022692"/>
    </source>
</evidence>
<comment type="subcellular location">
    <subcellularLocation>
        <location evidence="1">Cell membrane</location>
        <topology evidence="1">Multi-pass membrane protein</topology>
    </subcellularLocation>
</comment>
<evidence type="ECO:0000256" key="4">
    <source>
        <dbReference type="ARBA" id="ARBA00022679"/>
    </source>
</evidence>